<evidence type="ECO:0000313" key="2">
    <source>
        <dbReference type="EMBL" id="OAQ25624.1"/>
    </source>
</evidence>
<name>A0A197JMN4_9FUNG</name>
<reference evidence="2 3" key="1">
    <citation type="submission" date="2016-05" db="EMBL/GenBank/DDBJ databases">
        <title>Genome sequencing reveals origins of a unique bacterial endosymbiosis in the earliest lineages of terrestrial Fungi.</title>
        <authorList>
            <consortium name="DOE Joint Genome Institute"/>
            <person name="Uehling J."/>
            <person name="Gryganskyi A."/>
            <person name="Hameed K."/>
            <person name="Tschaplinski T."/>
            <person name="Misztal P."/>
            <person name="Wu S."/>
            <person name="Desiro A."/>
            <person name="Vande Pol N."/>
            <person name="Du Z.-Y."/>
            <person name="Zienkiewicz A."/>
            <person name="Zienkiewicz K."/>
            <person name="Morin E."/>
            <person name="Tisserant E."/>
            <person name="Splivallo R."/>
            <person name="Hainaut M."/>
            <person name="Henrissat B."/>
            <person name="Ohm R."/>
            <person name="Kuo A."/>
            <person name="Yan J."/>
            <person name="Lipzen A."/>
            <person name="Nolan M."/>
            <person name="Labutti K."/>
            <person name="Barry K."/>
            <person name="Goldstein A."/>
            <person name="Labbe J."/>
            <person name="Schadt C."/>
            <person name="Tuskan G."/>
            <person name="Grigoriev I."/>
            <person name="Martin F."/>
            <person name="Vilgalys R."/>
            <person name="Bonito G."/>
        </authorList>
    </citation>
    <scope>NUCLEOTIDE SEQUENCE [LARGE SCALE GENOMIC DNA]</scope>
    <source>
        <strain evidence="2 3">AG-77</strain>
    </source>
</reference>
<evidence type="ECO:0000256" key="1">
    <source>
        <dbReference type="SAM" id="SignalP"/>
    </source>
</evidence>
<keyword evidence="1" id="KW-0732">Signal</keyword>
<gene>
    <name evidence="2" type="ORF">K457DRAFT_22836</name>
</gene>
<dbReference type="AlphaFoldDB" id="A0A197JMN4"/>
<protein>
    <submittedName>
        <fullName evidence="2">Uncharacterized protein</fullName>
    </submittedName>
</protein>
<evidence type="ECO:0000313" key="3">
    <source>
        <dbReference type="Proteomes" id="UP000078512"/>
    </source>
</evidence>
<organism evidence="2 3">
    <name type="scientific">Linnemannia elongata AG-77</name>
    <dbReference type="NCBI Taxonomy" id="1314771"/>
    <lineage>
        <taxon>Eukaryota</taxon>
        <taxon>Fungi</taxon>
        <taxon>Fungi incertae sedis</taxon>
        <taxon>Mucoromycota</taxon>
        <taxon>Mortierellomycotina</taxon>
        <taxon>Mortierellomycetes</taxon>
        <taxon>Mortierellales</taxon>
        <taxon>Mortierellaceae</taxon>
        <taxon>Linnemannia</taxon>
    </lineage>
</organism>
<accession>A0A197JMN4</accession>
<feature type="chain" id="PRO_5008276089" evidence="1">
    <location>
        <begin position="18"/>
        <end position="116"/>
    </location>
</feature>
<dbReference type="EMBL" id="KV442076">
    <property type="protein sequence ID" value="OAQ25624.1"/>
    <property type="molecule type" value="Genomic_DNA"/>
</dbReference>
<dbReference type="Proteomes" id="UP000078512">
    <property type="component" value="Unassembled WGS sequence"/>
</dbReference>
<feature type="signal peptide" evidence="1">
    <location>
        <begin position="1"/>
        <end position="17"/>
    </location>
</feature>
<sequence>MHKSLALLALLAASALAQGNYHMDVYNSANQRIRFYDYYGHRTCLCVKNIQTAKIRNVDVGDAKLFSTEDCTGNFVQLEKGATRSNAQWVNSFSFGDSGKPSQIADASCPRYNGWE</sequence>
<dbReference type="OrthoDB" id="2442570at2759"/>
<proteinExistence type="predicted"/>
<keyword evidence="3" id="KW-1185">Reference proteome</keyword>